<accession>A0A444QFP4</accession>
<dbReference type="HAMAP" id="MF_00454">
    <property type="entry name" value="FluC"/>
    <property type="match status" value="1"/>
</dbReference>
<keyword evidence="8 15" id="KW-0915">Sodium</keyword>
<dbReference type="GO" id="GO:0062054">
    <property type="term" value="F:fluoride channel activity"/>
    <property type="evidence" value="ECO:0007669"/>
    <property type="project" value="UniProtKB-UniRule"/>
</dbReference>
<keyword evidence="3 15" id="KW-1003">Cell membrane</keyword>
<comment type="activity regulation">
    <text evidence="15">Na(+) is not transported, but it plays an essential structural role and its presence is essential for fluoride channel function.</text>
</comment>
<evidence type="ECO:0000256" key="12">
    <source>
        <dbReference type="ARBA" id="ARBA00035120"/>
    </source>
</evidence>
<keyword evidence="17" id="KW-1185">Reference proteome</keyword>
<keyword evidence="10 15" id="KW-0472">Membrane</keyword>
<evidence type="ECO:0000256" key="6">
    <source>
        <dbReference type="ARBA" id="ARBA00022723"/>
    </source>
</evidence>
<gene>
    <name evidence="15 16" type="primary">crcB</name>
    <name evidence="15" type="synonym">fluC</name>
    <name evidence="16" type="ORF">ELQ92_04015</name>
</gene>
<feature type="transmembrane region" description="Helical" evidence="15">
    <location>
        <begin position="6"/>
        <end position="29"/>
    </location>
</feature>
<dbReference type="Pfam" id="PF02537">
    <property type="entry name" value="CRCB"/>
    <property type="match status" value="1"/>
</dbReference>
<dbReference type="EMBL" id="RZNC01000001">
    <property type="protein sequence ID" value="RWZ68393.1"/>
    <property type="molecule type" value="Genomic_DNA"/>
</dbReference>
<dbReference type="OrthoDB" id="5148600at2"/>
<comment type="catalytic activity">
    <reaction evidence="13">
        <text>fluoride(in) = fluoride(out)</text>
        <dbReference type="Rhea" id="RHEA:76159"/>
        <dbReference type="ChEBI" id="CHEBI:17051"/>
    </reaction>
    <physiologicalReaction direction="left-to-right" evidence="13">
        <dbReference type="Rhea" id="RHEA:76160"/>
    </physiologicalReaction>
</comment>
<dbReference type="PANTHER" id="PTHR28259">
    <property type="entry name" value="FLUORIDE EXPORT PROTEIN 1-RELATED"/>
    <property type="match status" value="1"/>
</dbReference>
<feature type="transmembrane region" description="Helical" evidence="15">
    <location>
        <begin position="102"/>
        <end position="129"/>
    </location>
</feature>
<comment type="caution">
    <text evidence="16">The sequence shown here is derived from an EMBL/GenBank/DDBJ whole genome shotgun (WGS) entry which is preliminary data.</text>
</comment>
<feature type="transmembrane region" description="Helical" evidence="15">
    <location>
        <begin position="41"/>
        <end position="63"/>
    </location>
</feature>
<keyword evidence="4" id="KW-0997">Cell inner membrane</keyword>
<keyword evidence="9 15" id="KW-0406">Ion transport</keyword>
<evidence type="ECO:0000256" key="14">
    <source>
        <dbReference type="ARBA" id="ARBA00049940"/>
    </source>
</evidence>
<dbReference type="AlphaFoldDB" id="A0A444QFP4"/>
<dbReference type="RefSeq" id="WP_128497662.1">
    <property type="nucleotide sequence ID" value="NZ_RZNC01000001.1"/>
</dbReference>
<evidence type="ECO:0000256" key="7">
    <source>
        <dbReference type="ARBA" id="ARBA00022989"/>
    </source>
</evidence>
<dbReference type="GO" id="GO:0005886">
    <property type="term" value="C:plasma membrane"/>
    <property type="evidence" value="ECO:0007669"/>
    <property type="project" value="UniProtKB-SubCell"/>
</dbReference>
<keyword evidence="11 15" id="KW-0407">Ion channel</keyword>
<keyword evidence="6 15" id="KW-0479">Metal-binding</keyword>
<dbReference type="Proteomes" id="UP000288603">
    <property type="component" value="Unassembled WGS sequence"/>
</dbReference>
<evidence type="ECO:0000256" key="15">
    <source>
        <dbReference type="HAMAP-Rule" id="MF_00454"/>
    </source>
</evidence>
<evidence type="ECO:0000256" key="3">
    <source>
        <dbReference type="ARBA" id="ARBA00022475"/>
    </source>
</evidence>
<evidence type="ECO:0000256" key="1">
    <source>
        <dbReference type="ARBA" id="ARBA00004651"/>
    </source>
</evidence>
<evidence type="ECO:0000313" key="16">
    <source>
        <dbReference type="EMBL" id="RWZ68393.1"/>
    </source>
</evidence>
<keyword evidence="5 15" id="KW-0812">Transmembrane</keyword>
<comment type="subcellular location">
    <subcellularLocation>
        <location evidence="1 15">Cell membrane</location>
        <topology evidence="1 15">Multi-pass membrane protein</topology>
    </subcellularLocation>
</comment>
<comment type="similarity">
    <text evidence="12 15">Belongs to the fluoride channel Fluc/FEX (TC 1.A.43) family.</text>
</comment>
<evidence type="ECO:0000256" key="9">
    <source>
        <dbReference type="ARBA" id="ARBA00023065"/>
    </source>
</evidence>
<sequence length="130" mass="12357">MTPLSVLLVAVGGGVGAALRLIVDSAVLARRPGARFPRGTIVVNISGSFVIGVVAGITAASMLPVGVAAILTTGVLGGYTTFSSASLDAVALISAGKRGAAVVYAGGTLVLSVIAAAVGLAASAIAVAAL</sequence>
<dbReference type="PANTHER" id="PTHR28259:SF18">
    <property type="entry name" value="FLUORIDE-SPECIFIC ION CHANNEL FLUC"/>
    <property type="match status" value="1"/>
</dbReference>
<keyword evidence="7 15" id="KW-1133">Transmembrane helix</keyword>
<dbReference type="InterPro" id="IPR003691">
    <property type="entry name" value="FluC"/>
</dbReference>
<evidence type="ECO:0000256" key="2">
    <source>
        <dbReference type="ARBA" id="ARBA00022448"/>
    </source>
</evidence>
<evidence type="ECO:0000256" key="8">
    <source>
        <dbReference type="ARBA" id="ARBA00023053"/>
    </source>
</evidence>
<evidence type="ECO:0000256" key="4">
    <source>
        <dbReference type="ARBA" id="ARBA00022519"/>
    </source>
</evidence>
<organism evidence="16 17">
    <name type="scientific">Labedella populi</name>
    <dbReference type="NCBI Taxonomy" id="2498850"/>
    <lineage>
        <taxon>Bacteria</taxon>
        <taxon>Bacillati</taxon>
        <taxon>Actinomycetota</taxon>
        <taxon>Actinomycetes</taxon>
        <taxon>Micrococcales</taxon>
        <taxon>Microbacteriaceae</taxon>
        <taxon>Labedella</taxon>
    </lineage>
</organism>
<feature type="binding site" evidence="15">
    <location>
        <position position="80"/>
    </location>
    <ligand>
        <name>Na(+)</name>
        <dbReference type="ChEBI" id="CHEBI:29101"/>
        <note>structural</note>
    </ligand>
</feature>
<evidence type="ECO:0000256" key="5">
    <source>
        <dbReference type="ARBA" id="ARBA00022692"/>
    </source>
</evidence>
<feature type="binding site" evidence="15">
    <location>
        <position position="77"/>
    </location>
    <ligand>
        <name>Na(+)</name>
        <dbReference type="ChEBI" id="CHEBI:29101"/>
        <note>structural</note>
    </ligand>
</feature>
<reference evidence="16 17" key="1">
    <citation type="submission" date="2018-12" db="EMBL/GenBank/DDBJ databases">
        <authorList>
            <person name="Li F."/>
        </authorList>
    </citation>
    <scope>NUCLEOTIDE SEQUENCE [LARGE SCALE GENOMIC DNA]</scope>
    <source>
        <strain evidence="16 17">8H24J-4-2</strain>
    </source>
</reference>
<dbReference type="GO" id="GO:0046872">
    <property type="term" value="F:metal ion binding"/>
    <property type="evidence" value="ECO:0007669"/>
    <property type="project" value="UniProtKB-KW"/>
</dbReference>
<name>A0A444QFP4_9MICO</name>
<evidence type="ECO:0000313" key="17">
    <source>
        <dbReference type="Proteomes" id="UP000288603"/>
    </source>
</evidence>
<evidence type="ECO:0000256" key="10">
    <source>
        <dbReference type="ARBA" id="ARBA00023136"/>
    </source>
</evidence>
<dbReference type="NCBIfam" id="TIGR00494">
    <property type="entry name" value="crcB"/>
    <property type="match status" value="1"/>
</dbReference>
<proteinExistence type="inferred from homology"/>
<evidence type="ECO:0000256" key="11">
    <source>
        <dbReference type="ARBA" id="ARBA00023303"/>
    </source>
</evidence>
<feature type="transmembrane region" description="Helical" evidence="15">
    <location>
        <begin position="69"/>
        <end position="90"/>
    </location>
</feature>
<comment type="function">
    <text evidence="14 15">Fluoride-specific ion channel. Important for reducing fluoride concentration in the cell, thus reducing its toxicity.</text>
</comment>
<keyword evidence="2 15" id="KW-0813">Transport</keyword>
<dbReference type="GO" id="GO:0140114">
    <property type="term" value="P:cellular detoxification of fluoride"/>
    <property type="evidence" value="ECO:0007669"/>
    <property type="project" value="UniProtKB-UniRule"/>
</dbReference>
<protein>
    <recommendedName>
        <fullName evidence="15">Fluoride-specific ion channel FluC</fullName>
    </recommendedName>
</protein>
<evidence type="ECO:0000256" key="13">
    <source>
        <dbReference type="ARBA" id="ARBA00035585"/>
    </source>
</evidence>